<proteinExistence type="predicted"/>
<evidence type="ECO:0000313" key="2">
    <source>
        <dbReference type="Proteomes" id="UP000321635"/>
    </source>
</evidence>
<sequence length="72" mass="7981">MRVSPDQFDIWTSVGSSARFLDAAAFFDVTFDGSDARAIGPQLSAARAQPQASARAQDARKVIRYFMKEIRI</sequence>
<comment type="caution">
    <text evidence="1">The sequence shown here is derived from an EMBL/GenBank/DDBJ whole genome shotgun (WGS) entry which is preliminary data.</text>
</comment>
<dbReference type="AlphaFoldDB" id="A0A511XEL9"/>
<name>A0A511XEL9_9PROT</name>
<dbReference type="EMBL" id="BJYF01000034">
    <property type="protein sequence ID" value="GEN61386.1"/>
    <property type="molecule type" value="Genomic_DNA"/>
</dbReference>
<protein>
    <submittedName>
        <fullName evidence="1">Uncharacterized protein</fullName>
    </submittedName>
</protein>
<keyword evidence="2" id="KW-1185">Reference proteome</keyword>
<reference evidence="1 2" key="1">
    <citation type="submission" date="2019-07" db="EMBL/GenBank/DDBJ databases">
        <title>Whole genome shotgun sequence of Acetobacter nitrogenifigens NBRC 105050.</title>
        <authorList>
            <person name="Hosoyama A."/>
            <person name="Uohara A."/>
            <person name="Ohji S."/>
            <person name="Ichikawa N."/>
        </authorList>
    </citation>
    <scope>NUCLEOTIDE SEQUENCE [LARGE SCALE GENOMIC DNA]</scope>
    <source>
        <strain evidence="1 2">NBRC 105050</strain>
    </source>
</reference>
<accession>A0A511XEL9</accession>
<gene>
    <name evidence="1" type="ORF">ANI02nite_32700</name>
</gene>
<evidence type="ECO:0000313" key="1">
    <source>
        <dbReference type="EMBL" id="GEN61386.1"/>
    </source>
</evidence>
<dbReference type="Proteomes" id="UP000321635">
    <property type="component" value="Unassembled WGS sequence"/>
</dbReference>
<organism evidence="1 2">
    <name type="scientific">Acetobacter nitrogenifigens DSM 23921 = NBRC 105050</name>
    <dbReference type="NCBI Taxonomy" id="1120919"/>
    <lineage>
        <taxon>Bacteria</taxon>
        <taxon>Pseudomonadati</taxon>
        <taxon>Pseudomonadota</taxon>
        <taxon>Alphaproteobacteria</taxon>
        <taxon>Acetobacterales</taxon>
        <taxon>Acetobacteraceae</taxon>
        <taxon>Acetobacter</taxon>
    </lineage>
</organism>